<keyword evidence="2" id="KW-0812">Transmembrane</keyword>
<gene>
    <name evidence="3" type="ORF">ADICYQ_4942</name>
</gene>
<protein>
    <submittedName>
        <fullName evidence="3">Uncharacterized protein</fullName>
    </submittedName>
</protein>
<feature type="region of interest" description="Disordered" evidence="1">
    <location>
        <begin position="47"/>
        <end position="75"/>
    </location>
</feature>
<accession>S7V7Z8</accession>
<evidence type="ECO:0000313" key="3">
    <source>
        <dbReference type="EMBL" id="EPR66056.1"/>
    </source>
</evidence>
<feature type="compositionally biased region" description="Polar residues" evidence="1">
    <location>
        <begin position="65"/>
        <end position="75"/>
    </location>
</feature>
<dbReference type="Proteomes" id="UP000014974">
    <property type="component" value="Unassembled WGS sequence"/>
</dbReference>
<feature type="transmembrane region" description="Helical" evidence="2">
    <location>
        <begin position="24"/>
        <end position="39"/>
    </location>
</feature>
<name>S7V7Z8_9BACT</name>
<organism evidence="3 4">
    <name type="scientific">Cyclobacterium qasimii M12-11B</name>
    <dbReference type="NCBI Taxonomy" id="641524"/>
    <lineage>
        <taxon>Bacteria</taxon>
        <taxon>Pseudomonadati</taxon>
        <taxon>Bacteroidota</taxon>
        <taxon>Cytophagia</taxon>
        <taxon>Cytophagales</taxon>
        <taxon>Cyclobacteriaceae</taxon>
        <taxon>Cyclobacterium</taxon>
    </lineage>
</organism>
<proteinExistence type="predicted"/>
<sequence>MSLAAALVVIGAHLTIKAGIVASYPLFMFAVVLLFWHMYRKNKLEETEMNDKKSNKTKVNGRRINGQSLLTLSTY</sequence>
<evidence type="ECO:0000256" key="2">
    <source>
        <dbReference type="SAM" id="Phobius"/>
    </source>
</evidence>
<comment type="caution">
    <text evidence="3">The sequence shown here is derived from an EMBL/GenBank/DDBJ whole genome shotgun (WGS) entry which is preliminary data.</text>
</comment>
<dbReference type="STRING" id="641524.ADICYQ_4942"/>
<dbReference type="EMBL" id="ATNM01000159">
    <property type="protein sequence ID" value="EPR66056.1"/>
    <property type="molecule type" value="Genomic_DNA"/>
</dbReference>
<keyword evidence="2" id="KW-0472">Membrane</keyword>
<keyword evidence="2" id="KW-1133">Transmembrane helix</keyword>
<evidence type="ECO:0000256" key="1">
    <source>
        <dbReference type="SAM" id="MobiDB-lite"/>
    </source>
</evidence>
<dbReference type="AlphaFoldDB" id="S7V7Z8"/>
<evidence type="ECO:0000313" key="4">
    <source>
        <dbReference type="Proteomes" id="UP000014974"/>
    </source>
</evidence>
<reference evidence="3 4" key="1">
    <citation type="journal article" date="2013" name="Genome Announc.">
        <title>Draft Genome Sequence of Cyclobacterium qasimii Strain M12-11BT, Isolated from Arctic Marine Sediment.</title>
        <authorList>
            <person name="Shivaji S."/>
            <person name="Ara S."/>
            <person name="Singh A."/>
            <person name="Kumar Pinnaka A."/>
        </authorList>
    </citation>
    <scope>NUCLEOTIDE SEQUENCE [LARGE SCALE GENOMIC DNA]</scope>
    <source>
        <strain evidence="3 4">M12-11B</strain>
    </source>
</reference>